<proteinExistence type="predicted"/>
<comment type="caution">
    <text evidence="1">The sequence shown here is derived from an EMBL/GenBank/DDBJ whole genome shotgun (WGS) entry which is preliminary data.</text>
</comment>
<dbReference type="Proteomes" id="UP000593565">
    <property type="component" value="Unassembled WGS sequence"/>
</dbReference>
<dbReference type="AlphaFoldDB" id="A0A7J5ZJ81"/>
<keyword evidence="2" id="KW-1185">Reference proteome</keyword>
<protein>
    <submittedName>
        <fullName evidence="1">Uncharacterized protein</fullName>
    </submittedName>
</protein>
<organism evidence="1 2">
    <name type="scientific">Ameiurus melas</name>
    <name type="common">Black bullhead</name>
    <name type="synonym">Silurus melas</name>
    <dbReference type="NCBI Taxonomy" id="219545"/>
    <lineage>
        <taxon>Eukaryota</taxon>
        <taxon>Metazoa</taxon>
        <taxon>Chordata</taxon>
        <taxon>Craniata</taxon>
        <taxon>Vertebrata</taxon>
        <taxon>Euteleostomi</taxon>
        <taxon>Actinopterygii</taxon>
        <taxon>Neopterygii</taxon>
        <taxon>Teleostei</taxon>
        <taxon>Ostariophysi</taxon>
        <taxon>Siluriformes</taxon>
        <taxon>Ictaluridae</taxon>
        <taxon>Ameiurus</taxon>
    </lineage>
</organism>
<accession>A0A7J5ZJ81</accession>
<evidence type="ECO:0000313" key="2">
    <source>
        <dbReference type="Proteomes" id="UP000593565"/>
    </source>
</evidence>
<dbReference type="EMBL" id="JAAGNN010000028">
    <property type="protein sequence ID" value="KAF4070725.1"/>
    <property type="molecule type" value="Genomic_DNA"/>
</dbReference>
<sequence>MKRAGVRALWKSFSEPPVIRREVLWRQQRLTWWTRRRRQCPLTWPITLLDSLAGSDTDQSSGASGTKSLDFSDFLRMFAALANSKAPTKQDRLKAGFLGDRIFYDKWRASQKAKRLEELLGWHRANIVKVNGQDMDFILSRALRNISVDTELKFDYGVKRKSFRGEGQDLQCLDE</sequence>
<name>A0A7J5ZJ81_AMEME</name>
<evidence type="ECO:0000313" key="1">
    <source>
        <dbReference type="EMBL" id="KAF4070725.1"/>
    </source>
</evidence>
<gene>
    <name evidence="1" type="ORF">AMELA_G00276860</name>
</gene>
<reference evidence="1 2" key="1">
    <citation type="submission" date="2020-02" db="EMBL/GenBank/DDBJ databases">
        <title>A chromosome-scale genome assembly of the black bullhead catfish (Ameiurus melas).</title>
        <authorList>
            <person name="Wen M."/>
            <person name="Zham M."/>
            <person name="Cabau C."/>
            <person name="Klopp C."/>
            <person name="Donnadieu C."/>
            <person name="Roques C."/>
            <person name="Bouchez O."/>
            <person name="Lampietro C."/>
            <person name="Jouanno E."/>
            <person name="Herpin A."/>
            <person name="Louis A."/>
            <person name="Berthelot C."/>
            <person name="Parey E."/>
            <person name="Roest-Crollius H."/>
            <person name="Braasch I."/>
            <person name="Postlethwait J."/>
            <person name="Robinson-Rechavi M."/>
            <person name="Echchiki A."/>
            <person name="Begum T."/>
            <person name="Montfort J."/>
            <person name="Schartl M."/>
            <person name="Bobe J."/>
            <person name="Guiguen Y."/>
        </authorList>
    </citation>
    <scope>NUCLEOTIDE SEQUENCE [LARGE SCALE GENOMIC DNA]</scope>
    <source>
        <strain evidence="1">M_S1</strain>
        <tissue evidence="1">Blood</tissue>
    </source>
</reference>